<dbReference type="Proteomes" id="UP001556636">
    <property type="component" value="Unassembled WGS sequence"/>
</dbReference>
<gene>
    <name evidence="1" type="ORF">V6X51_03590</name>
</gene>
<protein>
    <submittedName>
        <fullName evidence="1">DUF5993 family protein</fullName>
    </submittedName>
</protein>
<organism evidence="1 2">
    <name type="scientific">Spiribacter roseus</name>
    <dbReference type="NCBI Taxonomy" id="1855875"/>
    <lineage>
        <taxon>Bacteria</taxon>
        <taxon>Pseudomonadati</taxon>
        <taxon>Pseudomonadota</taxon>
        <taxon>Gammaproteobacteria</taxon>
        <taxon>Chromatiales</taxon>
        <taxon>Ectothiorhodospiraceae</taxon>
        <taxon>Spiribacter</taxon>
    </lineage>
</organism>
<comment type="caution">
    <text evidence="1">The sequence shown here is derived from an EMBL/GenBank/DDBJ whole genome shotgun (WGS) entry which is preliminary data.</text>
</comment>
<reference evidence="1 2" key="1">
    <citation type="submission" date="2024-02" db="EMBL/GenBank/DDBJ databases">
        <title>New especies of Spiribacter isolated from saline water.</title>
        <authorList>
            <person name="Leon M.J."/>
            <person name="De La Haba R."/>
            <person name="Sanchez-Porro C."/>
            <person name="Ventosa A."/>
        </authorList>
    </citation>
    <scope>NUCLEOTIDE SEQUENCE [LARGE SCALE GENOMIC DNA]</scope>
    <source>
        <strain evidence="2">ag22IC6-196</strain>
    </source>
</reference>
<dbReference type="Pfam" id="PF19455">
    <property type="entry name" value="DUF5993"/>
    <property type="match status" value="1"/>
</dbReference>
<name>A0ABV3RWG0_9GAMM</name>
<keyword evidence="2" id="KW-1185">Reference proteome</keyword>
<sequence>MMVLPFLLVAIALALVFFDRPALAHATWGVGLLWTLYLLNVHATDKLNLNF</sequence>
<evidence type="ECO:0000313" key="1">
    <source>
        <dbReference type="EMBL" id="MEX0372516.1"/>
    </source>
</evidence>
<accession>A0ABV3RWG0</accession>
<dbReference type="EMBL" id="JBAKFG010000001">
    <property type="protein sequence ID" value="MEX0372516.1"/>
    <property type="molecule type" value="Genomic_DNA"/>
</dbReference>
<proteinExistence type="predicted"/>
<dbReference type="InterPro" id="IPR046035">
    <property type="entry name" value="DUF5993"/>
</dbReference>
<dbReference type="RefSeq" id="WP_157809091.1">
    <property type="nucleotide sequence ID" value="NZ_CP016382.1"/>
</dbReference>
<evidence type="ECO:0000313" key="2">
    <source>
        <dbReference type="Proteomes" id="UP001556636"/>
    </source>
</evidence>